<feature type="transmembrane region" description="Helical" evidence="1">
    <location>
        <begin position="7"/>
        <end position="27"/>
    </location>
</feature>
<evidence type="ECO:0000313" key="2">
    <source>
        <dbReference type="EMBL" id="MCP1677120.1"/>
    </source>
</evidence>
<feature type="transmembrane region" description="Helical" evidence="1">
    <location>
        <begin position="129"/>
        <end position="146"/>
    </location>
</feature>
<evidence type="ECO:0000313" key="3">
    <source>
        <dbReference type="Proteomes" id="UP001205843"/>
    </source>
</evidence>
<feature type="transmembrane region" description="Helical" evidence="1">
    <location>
        <begin position="33"/>
        <end position="51"/>
    </location>
</feature>
<feature type="transmembrane region" description="Helical" evidence="1">
    <location>
        <begin position="63"/>
        <end position="85"/>
    </location>
</feature>
<keyword evidence="1" id="KW-0812">Transmembrane</keyword>
<dbReference type="Proteomes" id="UP001205843">
    <property type="component" value="Unassembled WGS sequence"/>
</dbReference>
<name>A0AAE3KCN4_9GAMM</name>
<keyword evidence="1" id="KW-0472">Membrane</keyword>
<sequence length="205" mass="23471">MQSRKVTLAAIGFSIWMLFWIPVILWSYGPQNFLWMCNLAQFVILYALWTGNRLLLSSQVGTVLLVGLIWTPDFLLGLASGGEWANFTGYMFNPENPLLARATSLYHIGLPLMLVWLIAHVGYDRRGPWLQTGFAVVILPLTWLLTEADRNINWLNEPLGVEQVWFPEPVFVLVMMVLYPALLFWPGHGLALFVRRLGRREVVLQ</sequence>
<dbReference type="EMBL" id="JALJXV010000013">
    <property type="protein sequence ID" value="MCP1677120.1"/>
    <property type="molecule type" value="Genomic_DNA"/>
</dbReference>
<keyword evidence="3" id="KW-1185">Reference proteome</keyword>
<feature type="transmembrane region" description="Helical" evidence="1">
    <location>
        <begin position="105"/>
        <end position="122"/>
    </location>
</feature>
<organism evidence="2 3">
    <name type="scientific">Natronocella acetinitrilica</name>
    <dbReference type="NCBI Taxonomy" id="414046"/>
    <lineage>
        <taxon>Bacteria</taxon>
        <taxon>Pseudomonadati</taxon>
        <taxon>Pseudomonadota</taxon>
        <taxon>Gammaproteobacteria</taxon>
        <taxon>Chromatiales</taxon>
        <taxon>Ectothiorhodospiraceae</taxon>
        <taxon>Natronocella</taxon>
    </lineage>
</organism>
<reference evidence="2" key="1">
    <citation type="submission" date="2022-03" db="EMBL/GenBank/DDBJ databases">
        <title>Genomic Encyclopedia of Type Strains, Phase III (KMG-III): the genomes of soil and plant-associated and newly described type strains.</title>
        <authorList>
            <person name="Whitman W."/>
        </authorList>
    </citation>
    <scope>NUCLEOTIDE SEQUENCE</scope>
    <source>
        <strain evidence="2">ANL 6-2</strain>
    </source>
</reference>
<comment type="caution">
    <text evidence="2">The sequence shown here is derived from an EMBL/GenBank/DDBJ whole genome shotgun (WGS) entry which is preliminary data.</text>
</comment>
<protein>
    <submittedName>
        <fullName evidence="2">Uncharacterized protein</fullName>
    </submittedName>
</protein>
<dbReference type="AlphaFoldDB" id="A0AAE3KCN4"/>
<proteinExistence type="predicted"/>
<accession>A0AAE3KCN4</accession>
<keyword evidence="1" id="KW-1133">Transmembrane helix</keyword>
<feature type="transmembrane region" description="Helical" evidence="1">
    <location>
        <begin position="170"/>
        <end position="194"/>
    </location>
</feature>
<gene>
    <name evidence="2" type="ORF">J2T57_004294</name>
</gene>
<dbReference type="RefSeq" id="WP_253485240.1">
    <property type="nucleotide sequence ID" value="NZ_JALJXV010000013.1"/>
</dbReference>
<evidence type="ECO:0000256" key="1">
    <source>
        <dbReference type="SAM" id="Phobius"/>
    </source>
</evidence>